<dbReference type="PANTHER" id="PTHR13743:SF123">
    <property type="entry name" value="PROTEIN FAN"/>
    <property type="match status" value="1"/>
</dbReference>
<evidence type="ECO:0000256" key="1">
    <source>
        <dbReference type="ARBA" id="ARBA00022574"/>
    </source>
</evidence>
<dbReference type="SUPFAM" id="SSF50978">
    <property type="entry name" value="WD40 repeat-like"/>
    <property type="match status" value="1"/>
</dbReference>
<dbReference type="Gene3D" id="2.30.29.30">
    <property type="entry name" value="Pleckstrin-homology domain (PH domain)/Phosphotyrosine-binding domain (PTB)"/>
    <property type="match status" value="1"/>
</dbReference>
<dbReference type="InterPro" id="IPR000409">
    <property type="entry name" value="BEACH_dom"/>
</dbReference>
<dbReference type="InParanoid" id="G8ZWX0"/>
<dbReference type="PROSITE" id="PS00678">
    <property type="entry name" value="WD_REPEATS_1"/>
    <property type="match status" value="1"/>
</dbReference>
<evidence type="ECO:0000256" key="5">
    <source>
        <dbReference type="PROSITE-ProRule" id="PRU00221"/>
    </source>
</evidence>
<sequence length="2137" mass="244780">MSTTTTSGIVLALAMSDQSVILGGLLRNALCLTLDQDLEISIEDQLCEILTNYASNQETFGKDYVPCDLRTYVDTELPTRFQLTNTDSNFNSGAEHSWSELLEGHWNSAEYAVALQIIISLTDLSVWNKLKLGEIKGIKELLLRRIIDVGDTAINVQEKLADLYCVVASVNFTARDLLELYTHFPAGLTYRTLESLAAQMSDPSAQAFLQFENCYRIFKTSKREDSRFTLQFFIQFSNITSNRIMTVGKNLYLEIKEGQFCMSNDEFIIALFENLELQAEALYSIAVTINENDISLYVDGNLIDSLTLFEGSITAINQFELGSMISSFKLYRFVIFNDILSEESIKLIHAMGSSFRNSLEETIDMHDIRLALGDKFLESLCRDSNYVDRLLENLRETIKRCIMVDLDPTYLCVAGNSLVRAHEELQDSSFTYMAMGKCFHYRPAPLVPIFQSINCFRYILCNLENSRDMDELFQYLSHLMTILRNNYMRALYRRDYGFPLLSHILVTRVRRKLKLSLPIQFFNLFQKFCGWNFSNISKSLIEDESAYQSLILNIDIWYTSSSESHSGHGGVEIIRFLLFQIGSLIEASELCSLNSQKLRKLNVLKTFCNNQHIFAEQQGYPNVFDELSSDLSNVYNLLLKDELRRANIQWFLQFSYSELKSGFYQNSEVAFDAVDSLFTEVLDTTETNKIRCITDSISCKFLLMALGETILGKRSPVTILNILLKVLLVNETAYKNFIRSNGLDLLFYMLKNADSCYYEDVVYLLYGYSLGDYNVELNLKQFENGIIHPNATVIMKELQLLSINLLEWAVVNDISNTFQMDLDYFITIFIKKLGSILARVSEETKLDSFMVSLYSALLDILTTLTKPQNSSIYEGSASVIKKLLADNVTKALMSMGVWDFERYFEATISPPHGEMRSLAIGENEFDYFELAYLRSIIPAIFTDLKEMTEFFTERLFESDCMLFNFQHIFNRLKQLLIVFKMEPIVYVNMLKCTLACIKSAKERHGCKKATMTSLVDAFAFTSLALLYPGLWKDGSLDRDSLQCCTTFFIDYGVEVLDNDFSHYSDGIARFMCWSLFQQIITEGSNKTLTDSLKMVLESKGDEFASQALGEDDLSIILTVIQVRSETDTESIQHYISVLENRLQVDAVSSSFSSIESKERACMYSVDRLSKEVCAHRDLRMESKINELRKRNSLFRSDNAVLDRNLRINFKKHHTNFVTDKEEDYLLHGQQYLALVKQLRYTVGLQLGSSSDCDWGIDSVENFNGMKGRLAPFVEAGGICEIDTNSDQQKMEFDSRMSLETQPKTTNKSLLSYDLMSELDTLEVLTGDKEDENRKILKILKGNDSIRRIWNTSLVIGLDVREGVLIFGQDNLYFVSNYSFVKAENRVLKLSEVPLSDRDANISLITGSIGKPQGNANSHDVQIWKLPELASVIKRPFLLRDAAMELMFENGTSFFLSFKNKSYRDDVYYVLDKLPKNENIDPVLYTTLQELNNSSGTIGLQNGIYKTTLKTKFVKAFATSLSITEGFSATTKWQKGELSNFYYLMTINTLAGRTFNDITQYPVFPWVIADYTSEELDLDDPLTFRDLSKPMGAQSERRRAQFIERYEALESLGDPDSPPFHYGTHYSSAMIVSSYLIRLKPYVDSFLLLQDGKFGHADRLFNSIGRAWSSAAIENTTDVRELTPEFFFLPEFLVNLNNFDLGKDQQGNRVSDVTLPPWAKNDPKIFIAKNREALESPYVSSQLHLWIDLIFGSKQRGENALAAINVFNNLSYPGAVYLDSISDENERRAVTGIIHNFGQTPLQIFQDDHPTRIVTKIKHINENIWQQLRQRPSHIYQPQKRDTHDIAVRYIFWEVYPDGTVCWKAYPFLDVTISSSSHLLPLRMKGQFSLQIGPETYDFLHCSRISSFSLWRQQEFVTGDINGIVKIWRYEGIRSNKSAQLSCLGTLYGHLSEVKDIKVYYDYNTLLSLDTDGTIYLWDLIDYKIVRRISSIASQAAISQNQGTIAVFTMDMMLMVYNFSGMLYISEPFNPDTTVTSIEFVNFSSVDLGSKRHAYWKEKEVIVVGCDNGTLQIYELVLEQKWKLRFIRQLETGKRFAITAIRTQLRIHSSEDDDEIVKETPKLEIMAGDTHGFLYLWK</sequence>
<proteinExistence type="predicted"/>
<evidence type="ECO:0000256" key="3">
    <source>
        <dbReference type="ARBA" id="ARBA00054699"/>
    </source>
</evidence>
<dbReference type="EMBL" id="HE616747">
    <property type="protein sequence ID" value="CCE93114.1"/>
    <property type="molecule type" value="Genomic_DNA"/>
</dbReference>
<protein>
    <recommendedName>
        <fullName evidence="4">Beige protein homolog 1</fullName>
    </recommendedName>
</protein>
<dbReference type="InterPro" id="IPR036372">
    <property type="entry name" value="BEACH_dom_sf"/>
</dbReference>
<dbReference type="SMART" id="SM01026">
    <property type="entry name" value="Beach"/>
    <property type="match status" value="1"/>
</dbReference>
<comment type="function">
    <text evidence="3">May be involved in protein sorting and cell wall formation.</text>
</comment>
<dbReference type="GeneID" id="11501653"/>
<name>G8ZWX0_TORDE</name>
<dbReference type="InterPro" id="IPR050865">
    <property type="entry name" value="BEACH_Domain"/>
</dbReference>
<dbReference type="SUPFAM" id="SSF50729">
    <property type="entry name" value="PH domain-like"/>
    <property type="match status" value="1"/>
</dbReference>
<dbReference type="Gene3D" id="1.10.1540.10">
    <property type="entry name" value="BEACH domain"/>
    <property type="match status" value="1"/>
</dbReference>
<dbReference type="InterPro" id="IPR001680">
    <property type="entry name" value="WD40_rpt"/>
</dbReference>
<dbReference type="SUPFAM" id="SSF49899">
    <property type="entry name" value="Concanavalin A-like lectins/glucanases"/>
    <property type="match status" value="1"/>
</dbReference>
<dbReference type="GO" id="GO:0009268">
    <property type="term" value="P:response to pH"/>
    <property type="evidence" value="ECO:0007669"/>
    <property type="project" value="EnsemblFungi"/>
</dbReference>
<dbReference type="PROSITE" id="PS50082">
    <property type="entry name" value="WD_REPEATS_2"/>
    <property type="match status" value="1"/>
</dbReference>
<dbReference type="SMART" id="SM00320">
    <property type="entry name" value="WD40"/>
    <property type="match status" value="3"/>
</dbReference>
<evidence type="ECO:0000259" key="6">
    <source>
        <dbReference type="PROSITE" id="PS50197"/>
    </source>
</evidence>
<keyword evidence="2" id="KW-0677">Repeat</keyword>
<dbReference type="CDD" id="cd06071">
    <property type="entry name" value="Beach"/>
    <property type="match status" value="1"/>
</dbReference>
<dbReference type="InterPro" id="IPR011993">
    <property type="entry name" value="PH-like_dom_sf"/>
</dbReference>
<dbReference type="GO" id="GO:0031505">
    <property type="term" value="P:fungal-type cell wall organization"/>
    <property type="evidence" value="ECO:0007669"/>
    <property type="project" value="EnsemblFungi"/>
</dbReference>
<dbReference type="InterPro" id="IPR015943">
    <property type="entry name" value="WD40/YVTN_repeat-like_dom_sf"/>
</dbReference>
<dbReference type="RefSeq" id="XP_003682325.1">
    <property type="nucleotide sequence ID" value="XM_003682277.1"/>
</dbReference>
<dbReference type="KEGG" id="tdl:TDEL_0F03030"/>
<dbReference type="InterPro" id="IPR036322">
    <property type="entry name" value="WD40_repeat_dom_sf"/>
</dbReference>
<dbReference type="PROSITE" id="PS50197">
    <property type="entry name" value="BEACH"/>
    <property type="match status" value="1"/>
</dbReference>
<dbReference type="Pfam" id="PF14844">
    <property type="entry name" value="PH_BEACH"/>
    <property type="match status" value="1"/>
</dbReference>
<keyword evidence="1 5" id="KW-0853">WD repeat</keyword>
<dbReference type="GO" id="GO:0005829">
    <property type="term" value="C:cytosol"/>
    <property type="evidence" value="ECO:0007669"/>
    <property type="project" value="EnsemblFungi"/>
</dbReference>
<dbReference type="Pfam" id="PF02138">
    <property type="entry name" value="Beach"/>
    <property type="match status" value="1"/>
</dbReference>
<dbReference type="HOGENOM" id="CLU_000175_3_1_1"/>
<feature type="repeat" description="WD" evidence="5">
    <location>
        <begin position="1946"/>
        <end position="1987"/>
    </location>
</feature>
<dbReference type="CDD" id="cd01201">
    <property type="entry name" value="PH_BEACH"/>
    <property type="match status" value="1"/>
</dbReference>
<dbReference type="GO" id="GO:0031267">
    <property type="term" value="F:small GTPase binding"/>
    <property type="evidence" value="ECO:0007669"/>
    <property type="project" value="EnsemblFungi"/>
</dbReference>
<dbReference type="SUPFAM" id="SSF81837">
    <property type="entry name" value="BEACH domain"/>
    <property type="match status" value="1"/>
</dbReference>
<dbReference type="eggNOG" id="KOG1786">
    <property type="taxonomic scope" value="Eukaryota"/>
</dbReference>
<dbReference type="InterPro" id="IPR023362">
    <property type="entry name" value="PH-BEACH_dom"/>
</dbReference>
<accession>G8ZWX0</accession>
<dbReference type="GO" id="GO:0006886">
    <property type="term" value="P:intracellular protein transport"/>
    <property type="evidence" value="ECO:0007669"/>
    <property type="project" value="EnsemblFungi"/>
</dbReference>
<reference evidence="8 9" key="1">
    <citation type="journal article" date="2011" name="Proc. Natl. Acad. Sci. U.S.A.">
        <title>Evolutionary erosion of yeast sex chromosomes by mating-type switching accidents.</title>
        <authorList>
            <person name="Gordon J.L."/>
            <person name="Armisen D."/>
            <person name="Proux-Wera E."/>
            <person name="Oheigeartaigh S.S."/>
            <person name="Byrne K.P."/>
            <person name="Wolfe K.H."/>
        </authorList>
    </citation>
    <scope>NUCLEOTIDE SEQUENCE [LARGE SCALE GENOMIC DNA]</scope>
    <source>
        <strain evidence="9">ATCC 10662 / CBS 1146 / NBRC 0425 / NCYC 2629 / NRRL Y-866</strain>
    </source>
</reference>
<keyword evidence="9" id="KW-1185">Reference proteome</keyword>
<evidence type="ECO:0000256" key="4">
    <source>
        <dbReference type="ARBA" id="ARBA00073334"/>
    </source>
</evidence>
<dbReference type="Gene3D" id="2.130.10.10">
    <property type="entry name" value="YVTN repeat-like/Quinoprotein amine dehydrogenase"/>
    <property type="match status" value="1"/>
</dbReference>
<organism evidence="8 9">
    <name type="scientific">Torulaspora delbrueckii</name>
    <name type="common">Yeast</name>
    <name type="synonym">Candida colliculosa</name>
    <dbReference type="NCBI Taxonomy" id="4950"/>
    <lineage>
        <taxon>Eukaryota</taxon>
        <taxon>Fungi</taxon>
        <taxon>Dikarya</taxon>
        <taxon>Ascomycota</taxon>
        <taxon>Saccharomycotina</taxon>
        <taxon>Saccharomycetes</taxon>
        <taxon>Saccharomycetales</taxon>
        <taxon>Saccharomycetaceae</taxon>
        <taxon>Torulaspora</taxon>
    </lineage>
</organism>
<evidence type="ECO:0000313" key="8">
    <source>
        <dbReference type="EMBL" id="CCE93114.1"/>
    </source>
</evidence>
<dbReference type="PROSITE" id="PS51783">
    <property type="entry name" value="PH_BEACH"/>
    <property type="match status" value="1"/>
</dbReference>
<dbReference type="GO" id="GO:0006897">
    <property type="term" value="P:endocytosis"/>
    <property type="evidence" value="ECO:0007669"/>
    <property type="project" value="EnsemblFungi"/>
</dbReference>
<dbReference type="PANTHER" id="PTHR13743">
    <property type="entry name" value="BEIGE/BEACH-RELATED"/>
    <property type="match status" value="1"/>
</dbReference>
<dbReference type="FunCoup" id="G8ZWX0">
    <property type="interactions" value="24"/>
</dbReference>
<dbReference type="GO" id="GO:0005770">
    <property type="term" value="C:late endosome"/>
    <property type="evidence" value="ECO:0007669"/>
    <property type="project" value="EnsemblFungi"/>
</dbReference>
<evidence type="ECO:0000256" key="2">
    <source>
        <dbReference type="ARBA" id="ARBA00022737"/>
    </source>
</evidence>
<evidence type="ECO:0000313" key="9">
    <source>
        <dbReference type="Proteomes" id="UP000005627"/>
    </source>
</evidence>
<evidence type="ECO:0000259" key="7">
    <source>
        <dbReference type="PROSITE" id="PS51783"/>
    </source>
</evidence>
<feature type="domain" description="BEACH-type PH" evidence="7">
    <location>
        <begin position="1340"/>
        <end position="1471"/>
    </location>
</feature>
<dbReference type="FunFam" id="1.10.1540.10:FF:000001">
    <property type="entry name" value="neurobeachin isoform X1"/>
    <property type="match status" value="1"/>
</dbReference>
<dbReference type="PROSITE" id="PS50294">
    <property type="entry name" value="WD_REPEATS_REGION"/>
    <property type="match status" value="1"/>
</dbReference>
<dbReference type="InterPro" id="IPR013320">
    <property type="entry name" value="ConA-like_dom_sf"/>
</dbReference>
<feature type="domain" description="BEACH" evidence="6">
    <location>
        <begin position="1517"/>
        <end position="1811"/>
    </location>
</feature>
<gene>
    <name evidence="8" type="primary">TDEL0F03030</name>
    <name evidence="8" type="ORF">TDEL_0F03030</name>
</gene>
<dbReference type="Proteomes" id="UP000005627">
    <property type="component" value="Chromosome 6"/>
</dbReference>
<dbReference type="OrthoDB" id="26681at2759"/>
<dbReference type="InterPro" id="IPR019775">
    <property type="entry name" value="WD40_repeat_CS"/>
</dbReference>
<dbReference type="STRING" id="1076872.G8ZWX0"/>